<keyword evidence="3 9" id="KW-0808">Transferase</keyword>
<sequence length="495" mass="57139">MYQTVKGVMLLSIITKNREQYKRLLNFVAALIIIFFFMMGFSHVWYNYYNSTMHDPFWHYGNLLMVGIYGIMYTTVTSLFNGFRLGYSKFMGLFGSQVLGIIGSNAAEMVLIALIGRNRMDLKPMFVLAGIQLVFSLPWSYAFTLIYTKMYPPRKLLIVYGNSNAKYLVNKMAQRTDKYSICAAVSCEESLEEIERRILRYEGVIITDIPGDLRSKLVKFCFEHSIRTYINPKLSDIIIRGADDFHLFDTPLLLSRNDGLKFEQRMMKRFFDILLAGVMLFAALPFMLITAMIIKLYDGGPVLYSQVRLTTGGRKFKVLKFRSMVTDAEKGGARLAAENDERITPVGKVIRKIRFDELPQLINILKGDMSFVGPRPERPELAEKYELTMPEFKYRLKVKAGLTGYAQIMGKYNTTPYDKLKLDLMYIEHQSVREDLRIILSTVRTVFVPDATEGVEDDTPIETKRDLIEHDFSKDYNLTDEEVVEYEEENGLPKR</sequence>
<evidence type="ECO:0000259" key="8">
    <source>
        <dbReference type="Pfam" id="PF02397"/>
    </source>
</evidence>
<evidence type="ECO:0000256" key="7">
    <source>
        <dbReference type="SAM" id="Phobius"/>
    </source>
</evidence>
<feature type="transmembrane region" description="Helical" evidence="7">
    <location>
        <begin position="127"/>
        <end position="147"/>
    </location>
</feature>
<dbReference type="InterPro" id="IPR017475">
    <property type="entry name" value="EPS_sugar_tfrase"/>
</dbReference>
<evidence type="ECO:0000256" key="1">
    <source>
        <dbReference type="ARBA" id="ARBA00004141"/>
    </source>
</evidence>
<dbReference type="PANTHER" id="PTHR30576">
    <property type="entry name" value="COLANIC BIOSYNTHESIS UDP-GLUCOSE LIPID CARRIER TRANSFERASE"/>
    <property type="match status" value="1"/>
</dbReference>
<evidence type="ECO:0000313" key="9">
    <source>
        <dbReference type="EMBL" id="EGC01571.1"/>
    </source>
</evidence>
<feature type="transmembrane region" description="Helical" evidence="7">
    <location>
        <begin position="24"/>
        <end position="45"/>
    </location>
</feature>
<dbReference type="PANTHER" id="PTHR30576:SF0">
    <property type="entry name" value="UNDECAPRENYL-PHOSPHATE N-ACETYLGALACTOSAMINYL 1-PHOSPHATE TRANSFERASE-RELATED"/>
    <property type="match status" value="1"/>
</dbReference>
<dbReference type="GO" id="GO:0016780">
    <property type="term" value="F:phosphotransferase activity, for other substituted phosphate groups"/>
    <property type="evidence" value="ECO:0007669"/>
    <property type="project" value="TreeGrafter"/>
</dbReference>
<comment type="similarity">
    <text evidence="2">Belongs to the bacterial sugar transferase family.</text>
</comment>
<organism evidence="9 10">
    <name type="scientific">Ruminococcus albus 8</name>
    <dbReference type="NCBI Taxonomy" id="246199"/>
    <lineage>
        <taxon>Bacteria</taxon>
        <taxon>Bacillati</taxon>
        <taxon>Bacillota</taxon>
        <taxon>Clostridia</taxon>
        <taxon>Eubacteriales</taxon>
        <taxon>Oscillospiraceae</taxon>
        <taxon>Ruminococcus</taxon>
    </lineage>
</organism>
<evidence type="ECO:0000256" key="2">
    <source>
        <dbReference type="ARBA" id="ARBA00006464"/>
    </source>
</evidence>
<evidence type="ECO:0000256" key="6">
    <source>
        <dbReference type="ARBA" id="ARBA00023136"/>
    </source>
</evidence>
<accession>E9SGM5</accession>
<evidence type="ECO:0000256" key="5">
    <source>
        <dbReference type="ARBA" id="ARBA00022989"/>
    </source>
</evidence>
<keyword evidence="5 7" id="KW-1133">Transmembrane helix</keyword>
<comment type="caution">
    <text evidence="9">The sequence shown here is derived from an EMBL/GenBank/DDBJ whole genome shotgun (WGS) entry which is preliminary data.</text>
</comment>
<dbReference type="Proteomes" id="UP000004259">
    <property type="component" value="Unassembled WGS sequence"/>
</dbReference>
<keyword evidence="4 7" id="KW-0812">Transmembrane</keyword>
<feature type="transmembrane region" description="Helical" evidence="7">
    <location>
        <begin position="57"/>
        <end position="80"/>
    </location>
</feature>
<feature type="transmembrane region" description="Helical" evidence="7">
    <location>
        <begin position="92"/>
        <end position="115"/>
    </location>
</feature>
<proteinExistence type="inferred from homology"/>
<protein>
    <submittedName>
        <fullName evidence="9">Exopolysaccharide biosynthesis polyprenyl glycosylphosphotransferase</fullName>
    </submittedName>
</protein>
<feature type="transmembrane region" description="Helical" evidence="7">
    <location>
        <begin position="270"/>
        <end position="294"/>
    </location>
</feature>
<reference evidence="9 10" key="1">
    <citation type="submission" date="2011-02" db="EMBL/GenBank/DDBJ databases">
        <authorList>
            <person name="Nelson K.E."/>
            <person name="Sutton G."/>
            <person name="Torralba M."/>
            <person name="Durkin S."/>
            <person name="Harkins D."/>
            <person name="Montgomery R."/>
            <person name="Ziemer C."/>
            <person name="Klaassens E."/>
            <person name="Ocuiv P."/>
            <person name="Morrison M."/>
        </authorList>
    </citation>
    <scope>NUCLEOTIDE SEQUENCE [LARGE SCALE GENOMIC DNA]</scope>
    <source>
        <strain evidence="9 10">8</strain>
    </source>
</reference>
<keyword evidence="10" id="KW-1185">Reference proteome</keyword>
<dbReference type="GO" id="GO:0016020">
    <property type="term" value="C:membrane"/>
    <property type="evidence" value="ECO:0007669"/>
    <property type="project" value="UniProtKB-SubCell"/>
</dbReference>
<dbReference type="NCBIfam" id="TIGR03025">
    <property type="entry name" value="EPS_sugtrans"/>
    <property type="match status" value="1"/>
</dbReference>
<dbReference type="STRING" id="246199.CUS_5701"/>
<dbReference type="eggNOG" id="COG2148">
    <property type="taxonomic scope" value="Bacteria"/>
</dbReference>
<gene>
    <name evidence="9" type="ORF">CUS_5701</name>
</gene>
<dbReference type="AlphaFoldDB" id="E9SGM5"/>
<evidence type="ECO:0000313" key="10">
    <source>
        <dbReference type="Proteomes" id="UP000004259"/>
    </source>
</evidence>
<evidence type="ECO:0000256" key="4">
    <source>
        <dbReference type="ARBA" id="ARBA00022692"/>
    </source>
</evidence>
<dbReference type="EMBL" id="ADKM02000128">
    <property type="protein sequence ID" value="EGC01571.1"/>
    <property type="molecule type" value="Genomic_DNA"/>
</dbReference>
<comment type="subcellular location">
    <subcellularLocation>
        <location evidence="1">Membrane</location>
        <topology evidence="1">Multi-pass membrane protein</topology>
    </subcellularLocation>
</comment>
<dbReference type="Pfam" id="PF02397">
    <property type="entry name" value="Bac_transf"/>
    <property type="match status" value="1"/>
</dbReference>
<name>E9SGM5_RUMAL</name>
<feature type="domain" description="Bacterial sugar transferase" evidence="8">
    <location>
        <begin position="268"/>
        <end position="447"/>
    </location>
</feature>
<dbReference type="InterPro" id="IPR003362">
    <property type="entry name" value="Bact_transf"/>
</dbReference>
<evidence type="ECO:0000256" key="3">
    <source>
        <dbReference type="ARBA" id="ARBA00022679"/>
    </source>
</evidence>
<keyword evidence="6 7" id="KW-0472">Membrane</keyword>